<proteinExistence type="predicted"/>
<dbReference type="Proteomes" id="UP000299102">
    <property type="component" value="Unassembled WGS sequence"/>
</dbReference>
<feature type="transmembrane region" description="Helical" evidence="1">
    <location>
        <begin position="73"/>
        <end position="100"/>
    </location>
</feature>
<gene>
    <name evidence="2" type="ORF">EVAR_75869_1</name>
</gene>
<keyword evidence="1" id="KW-0472">Membrane</keyword>
<evidence type="ECO:0000256" key="1">
    <source>
        <dbReference type="SAM" id="Phobius"/>
    </source>
</evidence>
<dbReference type="EMBL" id="BGZK01000051">
    <property type="protein sequence ID" value="GBP12462.1"/>
    <property type="molecule type" value="Genomic_DNA"/>
</dbReference>
<dbReference type="AlphaFoldDB" id="A0A4C1TDC3"/>
<keyword evidence="3" id="KW-1185">Reference proteome</keyword>
<name>A0A4C1TDC3_EUMVA</name>
<reference evidence="2 3" key="1">
    <citation type="journal article" date="2019" name="Commun. Biol.">
        <title>The bagworm genome reveals a unique fibroin gene that provides high tensile strength.</title>
        <authorList>
            <person name="Kono N."/>
            <person name="Nakamura H."/>
            <person name="Ohtoshi R."/>
            <person name="Tomita M."/>
            <person name="Numata K."/>
            <person name="Arakawa K."/>
        </authorList>
    </citation>
    <scope>NUCLEOTIDE SEQUENCE [LARGE SCALE GENOMIC DNA]</scope>
</reference>
<accession>A0A4C1TDC3</accession>
<sequence>MYRIETSARCKWRRRGAGVAARRKSARARAAGGGRSQPALYGPPILDLLVVLSKADVIKQTPEPRRRLHRYAAYARVLCACSVLPAYGFLALLELMTFLIRRVSRFDLRLIGMISTYMHIYADIGARAPAAGRAAPSAGSGRVYYLAVARSVVLIFE</sequence>
<keyword evidence="1" id="KW-0812">Transmembrane</keyword>
<comment type="caution">
    <text evidence="2">The sequence shown here is derived from an EMBL/GenBank/DDBJ whole genome shotgun (WGS) entry which is preliminary data.</text>
</comment>
<evidence type="ECO:0000313" key="2">
    <source>
        <dbReference type="EMBL" id="GBP12462.1"/>
    </source>
</evidence>
<evidence type="ECO:0000313" key="3">
    <source>
        <dbReference type="Proteomes" id="UP000299102"/>
    </source>
</evidence>
<protein>
    <submittedName>
        <fullName evidence="2">Uncharacterized protein</fullName>
    </submittedName>
</protein>
<keyword evidence="1" id="KW-1133">Transmembrane helix</keyword>
<organism evidence="2 3">
    <name type="scientific">Eumeta variegata</name>
    <name type="common">Bagworm moth</name>
    <name type="synonym">Eumeta japonica</name>
    <dbReference type="NCBI Taxonomy" id="151549"/>
    <lineage>
        <taxon>Eukaryota</taxon>
        <taxon>Metazoa</taxon>
        <taxon>Ecdysozoa</taxon>
        <taxon>Arthropoda</taxon>
        <taxon>Hexapoda</taxon>
        <taxon>Insecta</taxon>
        <taxon>Pterygota</taxon>
        <taxon>Neoptera</taxon>
        <taxon>Endopterygota</taxon>
        <taxon>Lepidoptera</taxon>
        <taxon>Glossata</taxon>
        <taxon>Ditrysia</taxon>
        <taxon>Tineoidea</taxon>
        <taxon>Psychidae</taxon>
        <taxon>Oiketicinae</taxon>
        <taxon>Eumeta</taxon>
    </lineage>
</organism>